<keyword evidence="10 13" id="KW-0472">Membrane</keyword>
<dbReference type="PROSITE" id="PS51450">
    <property type="entry name" value="LRR"/>
    <property type="match status" value="1"/>
</dbReference>
<dbReference type="PANTHER" id="PTHR48003:SF3">
    <property type="entry name" value="LEUCINE-RICH REPEAT PROTEIN KINASE FAMILY PROTEIN"/>
    <property type="match status" value="1"/>
</dbReference>
<dbReference type="SUPFAM" id="SSF56112">
    <property type="entry name" value="Protein kinase-like (PK-like)"/>
    <property type="match status" value="1"/>
</dbReference>
<feature type="region of interest" description="Disordered" evidence="12">
    <location>
        <begin position="649"/>
        <end position="668"/>
    </location>
</feature>
<organism evidence="16">
    <name type="scientific">Salvia splendens</name>
    <name type="common">Scarlet sage</name>
    <dbReference type="NCBI Taxonomy" id="180675"/>
    <lineage>
        <taxon>Eukaryota</taxon>
        <taxon>Viridiplantae</taxon>
        <taxon>Streptophyta</taxon>
        <taxon>Embryophyta</taxon>
        <taxon>Tracheophyta</taxon>
        <taxon>Spermatophyta</taxon>
        <taxon>Magnoliopsida</taxon>
        <taxon>eudicotyledons</taxon>
        <taxon>Gunneridae</taxon>
        <taxon>Pentapetalae</taxon>
        <taxon>asterids</taxon>
        <taxon>lamiids</taxon>
        <taxon>Lamiales</taxon>
        <taxon>Lamiaceae</taxon>
        <taxon>Nepetoideae</taxon>
        <taxon>Mentheae</taxon>
        <taxon>Salviinae</taxon>
        <taxon>Salvia</taxon>
        <taxon>Salvia subgen. Calosphace</taxon>
        <taxon>core Calosphace</taxon>
    </lineage>
</organism>
<dbReference type="FunFam" id="3.30.200.20:FF:000486">
    <property type="entry name" value="Leucine-rich repeat receptor-like protein kinase"/>
    <property type="match status" value="1"/>
</dbReference>
<feature type="transmembrane region" description="Helical" evidence="13">
    <location>
        <begin position="566"/>
        <end position="588"/>
    </location>
</feature>
<feature type="signal peptide" evidence="14">
    <location>
        <begin position="1"/>
        <end position="17"/>
    </location>
</feature>
<dbReference type="Gene3D" id="3.80.10.10">
    <property type="entry name" value="Ribonuclease Inhibitor"/>
    <property type="match status" value="3"/>
</dbReference>
<dbReference type="GO" id="GO:0016020">
    <property type="term" value="C:membrane"/>
    <property type="evidence" value="ECO:0007669"/>
    <property type="project" value="UniProtKB-SubCell"/>
</dbReference>
<keyword evidence="9 13" id="KW-1133">Transmembrane helix</keyword>
<evidence type="ECO:0000256" key="1">
    <source>
        <dbReference type="ARBA" id="ARBA00004167"/>
    </source>
</evidence>
<dbReference type="InterPro" id="IPR011009">
    <property type="entry name" value="Kinase-like_dom_sf"/>
</dbReference>
<keyword evidence="8" id="KW-0067">ATP-binding</keyword>
<dbReference type="GO" id="GO:0004672">
    <property type="term" value="F:protein kinase activity"/>
    <property type="evidence" value="ECO:0007669"/>
    <property type="project" value="InterPro"/>
</dbReference>
<dbReference type="GO" id="GO:0005524">
    <property type="term" value="F:ATP binding"/>
    <property type="evidence" value="ECO:0007669"/>
    <property type="project" value="UniProtKB-KW"/>
</dbReference>
<feature type="region of interest" description="Disordered" evidence="12">
    <location>
        <begin position="595"/>
        <end position="618"/>
    </location>
</feature>
<dbReference type="PANTHER" id="PTHR48003">
    <property type="entry name" value="OS07G0626500 PROTEIN"/>
    <property type="match status" value="1"/>
</dbReference>
<evidence type="ECO:0000256" key="11">
    <source>
        <dbReference type="ARBA" id="ARBA00023170"/>
    </source>
</evidence>
<evidence type="ECO:0000313" key="16">
    <source>
        <dbReference type="EMBL" id="KAG6413981.1"/>
    </source>
</evidence>
<keyword evidence="6" id="KW-0677">Repeat</keyword>
<dbReference type="InterPro" id="IPR001245">
    <property type="entry name" value="Ser-Thr/Tyr_kinase_cat_dom"/>
</dbReference>
<gene>
    <name evidence="16" type="ORF">SASPL_126697</name>
</gene>
<evidence type="ECO:0000256" key="10">
    <source>
        <dbReference type="ARBA" id="ARBA00023136"/>
    </source>
</evidence>
<keyword evidence="2" id="KW-0597">Phosphoprotein</keyword>
<dbReference type="EMBL" id="PNBA02000009">
    <property type="protein sequence ID" value="KAG6413981.1"/>
    <property type="molecule type" value="Genomic_DNA"/>
</dbReference>
<evidence type="ECO:0000256" key="13">
    <source>
        <dbReference type="SAM" id="Phobius"/>
    </source>
</evidence>
<evidence type="ECO:0000256" key="8">
    <source>
        <dbReference type="ARBA" id="ARBA00022840"/>
    </source>
</evidence>
<dbReference type="Pfam" id="PF00560">
    <property type="entry name" value="LRR_1"/>
    <property type="match status" value="9"/>
</dbReference>
<feature type="chain" id="PRO_5036483592" description="Protein kinase domain-containing protein" evidence="14">
    <location>
        <begin position="18"/>
        <end position="1046"/>
    </location>
</feature>
<dbReference type="FunFam" id="3.80.10.10:FF:000400">
    <property type="entry name" value="Nuclear pore complex protein NUP107"/>
    <property type="match status" value="1"/>
</dbReference>
<keyword evidence="17" id="KW-1185">Reference proteome</keyword>
<evidence type="ECO:0000256" key="14">
    <source>
        <dbReference type="SAM" id="SignalP"/>
    </source>
</evidence>
<comment type="subcellular location">
    <subcellularLocation>
        <location evidence="1">Membrane</location>
        <topology evidence="1">Single-pass membrane protein</topology>
    </subcellularLocation>
</comment>
<accession>A0A8X8ZRE4</accession>
<feature type="domain" description="Protein kinase" evidence="15">
    <location>
        <begin position="700"/>
        <end position="978"/>
    </location>
</feature>
<evidence type="ECO:0000259" key="15">
    <source>
        <dbReference type="PROSITE" id="PS50011"/>
    </source>
</evidence>
<reference evidence="16" key="2">
    <citation type="submission" date="2020-08" db="EMBL/GenBank/DDBJ databases">
        <title>Plant Genome Project.</title>
        <authorList>
            <person name="Zhang R.-G."/>
        </authorList>
    </citation>
    <scope>NUCLEOTIDE SEQUENCE</scope>
    <source>
        <strain evidence="16">Huo1</strain>
        <tissue evidence="16">Leaf</tissue>
    </source>
</reference>
<evidence type="ECO:0000256" key="12">
    <source>
        <dbReference type="SAM" id="MobiDB-lite"/>
    </source>
</evidence>
<proteinExistence type="predicted"/>
<dbReference type="GO" id="GO:0009653">
    <property type="term" value="P:anatomical structure morphogenesis"/>
    <property type="evidence" value="ECO:0007669"/>
    <property type="project" value="UniProtKB-ARBA"/>
</dbReference>
<dbReference type="InterPro" id="IPR001611">
    <property type="entry name" value="Leu-rich_rpt"/>
</dbReference>
<dbReference type="AlphaFoldDB" id="A0A8X8ZRE4"/>
<evidence type="ECO:0000313" key="17">
    <source>
        <dbReference type="Proteomes" id="UP000298416"/>
    </source>
</evidence>
<reference evidence="16" key="1">
    <citation type="submission" date="2018-01" db="EMBL/GenBank/DDBJ databases">
        <authorList>
            <person name="Mao J.F."/>
        </authorList>
    </citation>
    <scope>NUCLEOTIDE SEQUENCE</scope>
    <source>
        <strain evidence="16">Huo1</strain>
        <tissue evidence="16">Leaf</tissue>
    </source>
</reference>
<comment type="caution">
    <text evidence="16">The sequence shown here is derived from an EMBL/GenBank/DDBJ whole genome shotgun (WGS) entry which is preliminary data.</text>
</comment>
<dbReference type="PROSITE" id="PS50011">
    <property type="entry name" value="PROTEIN_KINASE_DOM"/>
    <property type="match status" value="1"/>
</dbReference>
<keyword evidence="7" id="KW-0547">Nucleotide-binding</keyword>
<protein>
    <recommendedName>
        <fullName evidence="15">Protein kinase domain-containing protein</fullName>
    </recommendedName>
</protein>
<feature type="compositionally biased region" description="Polar residues" evidence="12">
    <location>
        <begin position="650"/>
        <end position="667"/>
    </location>
</feature>
<evidence type="ECO:0000256" key="7">
    <source>
        <dbReference type="ARBA" id="ARBA00022741"/>
    </source>
</evidence>
<keyword evidence="4 13" id="KW-0812">Transmembrane</keyword>
<dbReference type="InterPro" id="IPR013210">
    <property type="entry name" value="LRR_N_plant-typ"/>
</dbReference>
<sequence>MQLIWFVLVFLVEVAIGESEVDALLELKKGIQTDTLTKDFVSWDSNSLESDGCPKNWFGITCSTGHVTSISLNHLGLAGEFSFLTVSRLRMLQNLSLSNNHFTGTLTSDVGLLESLQNLDLSSNLFTGSLPHQLTSLENLALVNISLNKMEGEISSGFANLKKLKYLDLHSNAFAGEVMSLLGQLGGSVVYVDLSCNSFSGPLDLGTADPDFMSSVSHLNVSCNNLTGELFFPHDGIPYLDSLEFLDASDNRITGKIPSFSLVVSLRVLRLGGNQLSGSLPGGLLQGSSMVLSELDLSHNQLEGPIESITSLNLRYLNLSSNSLSGPLPLRIAHCAVIDLSNNMFSGNFSRAQSWGNYVEVLDLSSNHLTGSFPNQTSQFLRLTSFRISNNSLEGLLPPVLATYPELRVVDVSFNTLSGSLPSLFISTKLIDINLSWNNFSGAVPTDGLTPQNYSLLSLDLSHNSFTGQLPPELGRFSTMVYLDLSNNLLEGAIPDDLPNTMTVFNVSYNNLSGVVPQSLQRFPSSSFHPGNMLLVVPNEAASSPKGGDSLSMRGHGSRMSSAIRAALIAGLVGGALVVAILTVMIYWRVHRERNKSASTETGGKKVLSSTSVESGTQQQANLSALHQGLKNLDNPESTRKTELVASPATMASSGDSSPGKLQQLSEHPSALRVCSPEKLAGDLHLFDSSLKFSSEELSSAPAEPVGMSCHGTLYKAVLSSGHVLAVKLLKEGIAKKRKEFAREAKKLGSIRHPNLVSLQGFYWGPKEHEKLIISNYVDAPCLALYLHGTAPQTLPPLSLDERLKISINVACCLTHLHTESAIPHGNLKSTNILIELPNKNAVLTDYSLHRLLTAAGTAEQVLNAGALGYLPPEFTSTSKPCPSMKSDVYAFGVILLELLTGRSVPGNPEVVDLAEWVSFMAVENRAVECFDSHILGAENHLPKTLDDMLHVALKCTLPAAERPDMKMVFEELSSMAIHNRRPATAQPSAGAGRFAGRSNAAAQRAIGERNRAALGGRVALGGALNGPFGAIAAPGSPSAPPSAKK</sequence>
<dbReference type="InterPro" id="IPR032675">
    <property type="entry name" value="LRR_dom_sf"/>
</dbReference>
<keyword evidence="11" id="KW-0675">Receptor</keyword>
<dbReference type="Pfam" id="PF08263">
    <property type="entry name" value="LRRNT_2"/>
    <property type="match status" value="1"/>
</dbReference>
<dbReference type="Gene3D" id="1.10.510.10">
    <property type="entry name" value="Transferase(Phosphotransferase) domain 1"/>
    <property type="match status" value="1"/>
</dbReference>
<evidence type="ECO:0000256" key="3">
    <source>
        <dbReference type="ARBA" id="ARBA00022614"/>
    </source>
</evidence>
<evidence type="ECO:0000256" key="4">
    <source>
        <dbReference type="ARBA" id="ARBA00022692"/>
    </source>
</evidence>
<evidence type="ECO:0000256" key="2">
    <source>
        <dbReference type="ARBA" id="ARBA00022553"/>
    </source>
</evidence>
<evidence type="ECO:0000256" key="5">
    <source>
        <dbReference type="ARBA" id="ARBA00022729"/>
    </source>
</evidence>
<dbReference type="GO" id="GO:0099402">
    <property type="term" value="P:plant organ development"/>
    <property type="evidence" value="ECO:0007669"/>
    <property type="project" value="UniProtKB-ARBA"/>
</dbReference>
<dbReference type="Pfam" id="PF07714">
    <property type="entry name" value="PK_Tyr_Ser-Thr"/>
    <property type="match status" value="1"/>
</dbReference>
<feature type="compositionally biased region" description="Polar residues" evidence="12">
    <location>
        <begin position="597"/>
        <end position="618"/>
    </location>
</feature>
<keyword evidence="3" id="KW-0433">Leucine-rich repeat</keyword>
<name>A0A8X8ZRE4_SALSN</name>
<dbReference type="Gene3D" id="3.30.200.20">
    <property type="entry name" value="Phosphorylase Kinase, domain 1"/>
    <property type="match status" value="1"/>
</dbReference>
<dbReference type="FunFam" id="3.80.10.10:FF:000095">
    <property type="entry name" value="LRR receptor-like serine/threonine-protein kinase GSO1"/>
    <property type="match status" value="1"/>
</dbReference>
<evidence type="ECO:0000256" key="6">
    <source>
        <dbReference type="ARBA" id="ARBA00022737"/>
    </source>
</evidence>
<keyword evidence="5 14" id="KW-0732">Signal</keyword>
<evidence type="ECO:0000256" key="9">
    <source>
        <dbReference type="ARBA" id="ARBA00022989"/>
    </source>
</evidence>
<dbReference type="InterPro" id="IPR053059">
    <property type="entry name" value="Inactive_SerThr-Kinase_ABA"/>
</dbReference>
<dbReference type="InterPro" id="IPR000719">
    <property type="entry name" value="Prot_kinase_dom"/>
</dbReference>
<dbReference type="Proteomes" id="UP000298416">
    <property type="component" value="Unassembled WGS sequence"/>
</dbReference>
<dbReference type="SUPFAM" id="SSF52058">
    <property type="entry name" value="L domain-like"/>
    <property type="match status" value="2"/>
</dbReference>